<reference evidence="1" key="1">
    <citation type="journal article" date="2017" name="Nature">
        <title>The genome of Chenopodium quinoa.</title>
        <authorList>
            <person name="Jarvis D.E."/>
            <person name="Ho Y.S."/>
            <person name="Lightfoot D.J."/>
            <person name="Schmoeckel S.M."/>
            <person name="Li B."/>
            <person name="Borm T.J.A."/>
            <person name="Ohyanagi H."/>
            <person name="Mineta K."/>
            <person name="Michell C.T."/>
            <person name="Saber N."/>
            <person name="Kharbatia N.M."/>
            <person name="Rupper R.R."/>
            <person name="Sharp A.R."/>
            <person name="Dally N."/>
            <person name="Boughton B.A."/>
            <person name="Woo Y.H."/>
            <person name="Gao G."/>
            <person name="Schijlen E.G.W.M."/>
            <person name="Guo X."/>
            <person name="Momin A.A."/>
            <person name="Negrao S."/>
            <person name="Al-Babili S."/>
            <person name="Gehring C."/>
            <person name="Roessner U."/>
            <person name="Jung C."/>
            <person name="Murphy K."/>
            <person name="Arold S.T."/>
            <person name="Gojobori T."/>
            <person name="van der Linden C.G."/>
            <person name="van Loo E.N."/>
            <person name="Jellen E.N."/>
            <person name="Maughan P.J."/>
            <person name="Tester M."/>
        </authorList>
    </citation>
    <scope>NUCLEOTIDE SEQUENCE [LARGE SCALE GENOMIC DNA]</scope>
    <source>
        <strain evidence="1">cv. PI 614886</strain>
    </source>
</reference>
<dbReference type="EnsemblPlants" id="AUR62041037-RA">
    <property type="protein sequence ID" value="AUR62041037-RA:cds"/>
    <property type="gene ID" value="AUR62041037"/>
</dbReference>
<evidence type="ECO:0000313" key="2">
    <source>
        <dbReference type="Proteomes" id="UP000596660"/>
    </source>
</evidence>
<dbReference type="Gene3D" id="2.40.50.140">
    <property type="entry name" value="Nucleic acid-binding proteins"/>
    <property type="match status" value="1"/>
</dbReference>
<name>A0A803N614_CHEQI</name>
<proteinExistence type="predicted"/>
<sequence length="310" mass="34832">MVIDHSTDQPMKVWTWNDLVGEKSESIVSNNDSFKVIGITTLRPITRQGFSLKSTMSTFFLKDPQGDKAEALAEWNSFEEFSFLNIENLASTLPQEVFWLNVVTTDIEFERLRAYIGCSHCGKQTDLALGTVYSCKSCSRKDIHVAFMKNITFNVSNGTGSLELTIFTNVCDKLFRMPIQEIYEMKTMGVYMLVEPIAATTEQDSSSNVVSSSESKKVVIDTSTKIAEDTVAKIVTDSSMESDQASLGAKEGKAIGSEELVNSEFKLRKVKQERVTRRRTLIFQDDDQEDSYNHATTLTKDQVSSSFNKY</sequence>
<dbReference type="SUPFAM" id="SSF50249">
    <property type="entry name" value="Nucleic acid-binding proteins"/>
    <property type="match status" value="1"/>
</dbReference>
<reference evidence="1" key="2">
    <citation type="submission" date="2021-03" db="UniProtKB">
        <authorList>
            <consortium name="EnsemblPlants"/>
        </authorList>
    </citation>
    <scope>IDENTIFICATION</scope>
</reference>
<evidence type="ECO:0008006" key="3">
    <source>
        <dbReference type="Google" id="ProtNLM"/>
    </source>
</evidence>
<dbReference type="AlphaFoldDB" id="A0A803N614"/>
<keyword evidence="2" id="KW-1185">Reference proteome</keyword>
<protein>
    <recommendedName>
        <fullName evidence="3">Replication factor A C-terminal domain-containing protein</fullName>
    </recommendedName>
</protein>
<dbReference type="InterPro" id="IPR012340">
    <property type="entry name" value="NA-bd_OB-fold"/>
</dbReference>
<dbReference type="Proteomes" id="UP000596660">
    <property type="component" value="Unplaced"/>
</dbReference>
<evidence type="ECO:0000313" key="1">
    <source>
        <dbReference type="EnsemblPlants" id="AUR62041037-RA:cds"/>
    </source>
</evidence>
<accession>A0A803N614</accession>
<dbReference type="Gramene" id="AUR62041037-RA">
    <property type="protein sequence ID" value="AUR62041037-RA:cds"/>
    <property type="gene ID" value="AUR62041037"/>
</dbReference>
<organism evidence="1 2">
    <name type="scientific">Chenopodium quinoa</name>
    <name type="common">Quinoa</name>
    <dbReference type="NCBI Taxonomy" id="63459"/>
    <lineage>
        <taxon>Eukaryota</taxon>
        <taxon>Viridiplantae</taxon>
        <taxon>Streptophyta</taxon>
        <taxon>Embryophyta</taxon>
        <taxon>Tracheophyta</taxon>
        <taxon>Spermatophyta</taxon>
        <taxon>Magnoliopsida</taxon>
        <taxon>eudicotyledons</taxon>
        <taxon>Gunneridae</taxon>
        <taxon>Pentapetalae</taxon>
        <taxon>Caryophyllales</taxon>
        <taxon>Chenopodiaceae</taxon>
        <taxon>Chenopodioideae</taxon>
        <taxon>Atripliceae</taxon>
        <taxon>Chenopodium</taxon>
    </lineage>
</organism>